<dbReference type="EMBL" id="ML996095">
    <property type="protein sequence ID" value="KAF2147733.1"/>
    <property type="molecule type" value="Genomic_DNA"/>
</dbReference>
<evidence type="ECO:0000313" key="2">
    <source>
        <dbReference type="Proteomes" id="UP000799439"/>
    </source>
</evidence>
<reference evidence="1" key="1">
    <citation type="journal article" date="2020" name="Stud. Mycol.">
        <title>101 Dothideomycetes genomes: a test case for predicting lifestyles and emergence of pathogens.</title>
        <authorList>
            <person name="Haridas S."/>
            <person name="Albert R."/>
            <person name="Binder M."/>
            <person name="Bloem J."/>
            <person name="Labutti K."/>
            <person name="Salamov A."/>
            <person name="Andreopoulos B."/>
            <person name="Baker S."/>
            <person name="Barry K."/>
            <person name="Bills G."/>
            <person name="Bluhm B."/>
            <person name="Cannon C."/>
            <person name="Castanera R."/>
            <person name="Culley D."/>
            <person name="Daum C."/>
            <person name="Ezra D."/>
            <person name="Gonzalez J."/>
            <person name="Henrissat B."/>
            <person name="Kuo A."/>
            <person name="Liang C."/>
            <person name="Lipzen A."/>
            <person name="Lutzoni F."/>
            <person name="Magnuson J."/>
            <person name="Mondo S."/>
            <person name="Nolan M."/>
            <person name="Ohm R."/>
            <person name="Pangilinan J."/>
            <person name="Park H.-J."/>
            <person name="Ramirez L."/>
            <person name="Alfaro M."/>
            <person name="Sun H."/>
            <person name="Tritt A."/>
            <person name="Yoshinaga Y."/>
            <person name="Zwiers L.-H."/>
            <person name="Turgeon B."/>
            <person name="Goodwin S."/>
            <person name="Spatafora J."/>
            <person name="Crous P."/>
            <person name="Grigoriev I."/>
        </authorList>
    </citation>
    <scope>NUCLEOTIDE SEQUENCE</scope>
    <source>
        <strain evidence="1">CBS 260.36</strain>
    </source>
</reference>
<dbReference type="Proteomes" id="UP000799439">
    <property type="component" value="Unassembled WGS sequence"/>
</dbReference>
<comment type="caution">
    <text evidence="1">The sequence shown here is derived from an EMBL/GenBank/DDBJ whole genome shotgun (WGS) entry which is preliminary data.</text>
</comment>
<dbReference type="AlphaFoldDB" id="A0A9P4MC25"/>
<name>A0A9P4MC25_9PEZI</name>
<organism evidence="1 2">
    <name type="scientific">Myriangium duriaei CBS 260.36</name>
    <dbReference type="NCBI Taxonomy" id="1168546"/>
    <lineage>
        <taxon>Eukaryota</taxon>
        <taxon>Fungi</taxon>
        <taxon>Dikarya</taxon>
        <taxon>Ascomycota</taxon>
        <taxon>Pezizomycotina</taxon>
        <taxon>Dothideomycetes</taxon>
        <taxon>Dothideomycetidae</taxon>
        <taxon>Myriangiales</taxon>
        <taxon>Myriangiaceae</taxon>
        <taxon>Myriangium</taxon>
    </lineage>
</organism>
<gene>
    <name evidence="1" type="ORF">K461DRAFT_71397</name>
</gene>
<protein>
    <submittedName>
        <fullName evidence="1">Uncharacterized protein</fullName>
    </submittedName>
</protein>
<accession>A0A9P4MC25</accession>
<proteinExistence type="predicted"/>
<keyword evidence="2" id="KW-1185">Reference proteome</keyword>
<sequence>MQKEERLGIKDKRQRWATLLARCCVVLEGCRGWCQGTTGEMKVLRGSTATGNPKDQRSLTAINKRLFGNKIEGSTWREMKKTRHGCVAALPRLSLCGLLGAFHEMIAAIRCSQGRLALGTAAGAEPGNVAVK</sequence>
<evidence type="ECO:0000313" key="1">
    <source>
        <dbReference type="EMBL" id="KAF2147733.1"/>
    </source>
</evidence>